<organism evidence="2 3">
    <name type="scientific">Thermopolyspora flexuosa</name>
    <dbReference type="NCBI Taxonomy" id="103836"/>
    <lineage>
        <taxon>Bacteria</taxon>
        <taxon>Bacillati</taxon>
        <taxon>Actinomycetota</taxon>
        <taxon>Actinomycetes</taxon>
        <taxon>Streptosporangiales</taxon>
        <taxon>Streptosporangiaceae</taxon>
        <taxon>Thermopolyspora</taxon>
    </lineage>
</organism>
<feature type="compositionally biased region" description="Basic and acidic residues" evidence="1">
    <location>
        <begin position="127"/>
        <end position="138"/>
    </location>
</feature>
<feature type="region of interest" description="Disordered" evidence="1">
    <location>
        <begin position="1"/>
        <end position="25"/>
    </location>
</feature>
<reference evidence="2 3" key="1">
    <citation type="submission" date="2019-06" db="EMBL/GenBank/DDBJ databases">
        <title>Sequencing the genomes of 1000 actinobacteria strains.</title>
        <authorList>
            <person name="Klenk H.-P."/>
        </authorList>
    </citation>
    <scope>NUCLEOTIDE SEQUENCE [LARGE SCALE GENOMIC DNA]</scope>
    <source>
        <strain evidence="2 3">DSM 43186</strain>
    </source>
</reference>
<evidence type="ECO:0000313" key="2">
    <source>
        <dbReference type="EMBL" id="TQM76654.1"/>
    </source>
</evidence>
<gene>
    <name evidence="2" type="ORF">FHX40_3399</name>
</gene>
<sequence length="384" mass="42174">MTVIASGSSTLTPEGYQRTPTRPMEELRREAGRWWAGERRLADPPSAEDLAWLRELTGLRVRWPYNEGRQEAMALLAALAGAGVPLTAEAVPPWAERADPVLADLLRSWPEGGPDGAGDPSAPPKGADARRSVTDLRREEHSVRLRRHAWRSHTADAPVTVVLASRRPHHVPEALAQIARQRHVEVQVVLALHGFTADLVRPAVRAFPLPITVIEADAATVFGEVLAQAAARADAGLIAKWDDDDWYGPEHLADLLMARLYSGADVVGTAAEFFYLEPLDVTIRRTDYKSEVWSDHVAGGTILLGRDTLAEAGGFQPLPKGVDSALLKTIHGAGGRIYRTHGLGYMLRRSSAAEHTWQLPLAHFLRVATNQWRGFRPSRIMEAE</sequence>
<accession>A0A543J1F0</accession>
<keyword evidence="3" id="KW-1185">Reference proteome</keyword>
<feature type="compositionally biased region" description="Low complexity" evidence="1">
    <location>
        <begin position="117"/>
        <end position="126"/>
    </location>
</feature>
<feature type="region of interest" description="Disordered" evidence="1">
    <location>
        <begin position="106"/>
        <end position="138"/>
    </location>
</feature>
<comment type="caution">
    <text evidence="2">The sequence shown here is derived from an EMBL/GenBank/DDBJ whole genome shotgun (WGS) entry which is preliminary data.</text>
</comment>
<dbReference type="EMBL" id="VFPQ01000001">
    <property type="protein sequence ID" value="TQM76654.1"/>
    <property type="molecule type" value="Genomic_DNA"/>
</dbReference>
<evidence type="ECO:0000256" key="1">
    <source>
        <dbReference type="SAM" id="MobiDB-lite"/>
    </source>
</evidence>
<dbReference type="SUPFAM" id="SSF53448">
    <property type="entry name" value="Nucleotide-diphospho-sugar transferases"/>
    <property type="match status" value="1"/>
</dbReference>
<dbReference type="AlphaFoldDB" id="A0A543J1F0"/>
<dbReference type="InterPro" id="IPR029044">
    <property type="entry name" value="Nucleotide-diphossugar_trans"/>
</dbReference>
<evidence type="ECO:0000313" key="3">
    <source>
        <dbReference type="Proteomes" id="UP000319213"/>
    </source>
</evidence>
<proteinExistence type="predicted"/>
<feature type="compositionally biased region" description="Polar residues" evidence="1">
    <location>
        <begin position="1"/>
        <end position="12"/>
    </location>
</feature>
<evidence type="ECO:0008006" key="4">
    <source>
        <dbReference type="Google" id="ProtNLM"/>
    </source>
</evidence>
<dbReference type="OrthoDB" id="6713581at2"/>
<name>A0A543J1F0_9ACTN</name>
<protein>
    <recommendedName>
        <fullName evidence="4">Glycosyl transferase family 2</fullName>
    </recommendedName>
</protein>
<dbReference type="RefSeq" id="WP_142260502.1">
    <property type="nucleotide sequence ID" value="NZ_BMPV01000005.1"/>
</dbReference>
<dbReference type="Proteomes" id="UP000319213">
    <property type="component" value="Unassembled WGS sequence"/>
</dbReference>
<dbReference type="Gene3D" id="3.90.550.10">
    <property type="entry name" value="Spore Coat Polysaccharide Biosynthesis Protein SpsA, Chain A"/>
    <property type="match status" value="1"/>
</dbReference>